<dbReference type="InterPro" id="IPR013783">
    <property type="entry name" value="Ig-like_fold"/>
</dbReference>
<dbReference type="InterPro" id="IPR038765">
    <property type="entry name" value="Papain-like_cys_pep_sf"/>
</dbReference>
<name>A0A9X2AC36_9BACL</name>
<dbReference type="PANTHER" id="PTHR33490:SF6">
    <property type="entry name" value="SLL1049 PROTEIN"/>
    <property type="match status" value="1"/>
</dbReference>
<gene>
    <name evidence="3" type="ORF">MM817_01706</name>
</gene>
<accession>A0A9X2AC36</accession>
<sequence length="914" mass="96218">MKFRWVTGISSLALCTMCISPAFAASLTAPLAPINGGSASLAISVPITVNGQMVDLSIATPPASFFVNDVLSVSGTIEMNGLSVPISGLELGMNAATQSVDVLQLLGQPFVANVSASPQSSVLEVGSPDDLNVSMTNALGQTMDLPNLASISYTIIAPQGVSEQDYHISNDSFTSQVAGTYTITPIVSEFGTRIQGNPVQITVNDADSVVFEMSTTISLSQLYISYSSSSQGVNLISGTDFTQNGSTVTLTSVGIQLLNAVLTADKTYSLFAEGDSSQGLVLMANPSQGVSYTAPSSTSSSSINSGTTASVSLTLSGSVSSLVANGTAMDTITAAVVDQNGNVVSNENGTITLQGTSNGIDANHQSAPYVTLPSGAMVEGGVTNGTDTEYFTLNQGIAMITVIAPDSVPASNDQLTVYLVNSNQQDLASQSLSISYTAASAAQSAASDLDPSSYLNTFNQNQAQNDSGFWARSSGNFYISAQTVDPMSTEENTNSTGPSLLNVMPNQTLYLFAYEHGVNVNANQFQWFVNSPDATVNTADNGYTWGSGGSPSYQIVEGNFIASKPGIYTVQAESNGVYSIPLVITVGMSDLQSTPFANTGSTTGIEPLPSDLPNDVAQETNNQVTYTPYQPIGGWVPISGSTSLSISKITVILQGADSSQSWGYELPVVNGQFSGMVRSPYNGSVMVTLFPKFFTTLTTTTDENQDYSYPSSSYTVTINAPIPDQTKLNLYASAQMNYNMSPIFAQTADQLLENSTSLPSAIEAISNLTSESIVYNHSADQFNAQGLDPTYVWQDGLTALTTHSGVCEDYSNVAAAFLRSIGIQAQTVDGYANGNWTSLLQSDSNPADAHQWDEAMIGNQGLIFDPTWDVVNNGSPVWSIFNEFFTNTPMLQETHLPTPGETNEFVSKPSVSIS</sequence>
<organism evidence="3 4">
    <name type="scientific">Sulfoacidibacillus ferrooxidans</name>
    <dbReference type="NCBI Taxonomy" id="2005001"/>
    <lineage>
        <taxon>Bacteria</taxon>
        <taxon>Bacillati</taxon>
        <taxon>Bacillota</taxon>
        <taxon>Bacilli</taxon>
        <taxon>Bacillales</taxon>
        <taxon>Alicyclobacillaceae</taxon>
        <taxon>Sulfoacidibacillus</taxon>
    </lineage>
</organism>
<feature type="chain" id="PRO_5040766795" description="Transglutaminase-like domain-containing protein" evidence="1">
    <location>
        <begin position="25"/>
        <end position="914"/>
    </location>
</feature>
<keyword evidence="1" id="KW-0732">Signal</keyword>
<evidence type="ECO:0000313" key="3">
    <source>
        <dbReference type="EMBL" id="MCI0183429.1"/>
    </source>
</evidence>
<dbReference type="Gene3D" id="2.60.40.10">
    <property type="entry name" value="Immunoglobulins"/>
    <property type="match status" value="1"/>
</dbReference>
<dbReference type="Pfam" id="PF01841">
    <property type="entry name" value="Transglut_core"/>
    <property type="match status" value="1"/>
</dbReference>
<feature type="signal peptide" evidence="1">
    <location>
        <begin position="1"/>
        <end position="24"/>
    </location>
</feature>
<keyword evidence="4" id="KW-1185">Reference proteome</keyword>
<feature type="domain" description="Transglutaminase-like" evidence="2">
    <location>
        <begin position="799"/>
        <end position="868"/>
    </location>
</feature>
<dbReference type="SUPFAM" id="SSF54001">
    <property type="entry name" value="Cysteine proteinases"/>
    <property type="match status" value="1"/>
</dbReference>
<dbReference type="InterPro" id="IPR002931">
    <property type="entry name" value="Transglutaminase-like"/>
</dbReference>
<reference evidence="3" key="1">
    <citation type="submission" date="2022-03" db="EMBL/GenBank/DDBJ databases">
        <title>Draft Genome Sequence of Firmicute Strain S0AB, a Heterotrophic Iron/Sulfur-Oxidizing Extreme Acidophile.</title>
        <authorList>
            <person name="Vergara E."/>
            <person name="Pakostova E."/>
            <person name="Johnson D.B."/>
            <person name="Holmes D.S."/>
        </authorList>
    </citation>
    <scope>NUCLEOTIDE SEQUENCE</scope>
    <source>
        <strain evidence="3">S0AB</strain>
    </source>
</reference>
<dbReference type="PANTHER" id="PTHR33490">
    <property type="entry name" value="BLR5614 PROTEIN-RELATED"/>
    <property type="match status" value="1"/>
</dbReference>
<protein>
    <recommendedName>
        <fullName evidence="2">Transglutaminase-like domain-containing protein</fullName>
    </recommendedName>
</protein>
<dbReference type="EMBL" id="JALBUF010000004">
    <property type="protein sequence ID" value="MCI0183429.1"/>
    <property type="molecule type" value="Genomic_DNA"/>
</dbReference>
<dbReference type="AlphaFoldDB" id="A0A9X2AC36"/>
<dbReference type="SMART" id="SM00460">
    <property type="entry name" value="TGc"/>
    <property type="match status" value="1"/>
</dbReference>
<comment type="caution">
    <text evidence="3">The sequence shown here is derived from an EMBL/GenBank/DDBJ whole genome shotgun (WGS) entry which is preliminary data.</text>
</comment>
<evidence type="ECO:0000256" key="1">
    <source>
        <dbReference type="SAM" id="SignalP"/>
    </source>
</evidence>
<dbReference type="Proteomes" id="UP001139263">
    <property type="component" value="Unassembled WGS sequence"/>
</dbReference>
<evidence type="ECO:0000259" key="2">
    <source>
        <dbReference type="SMART" id="SM00460"/>
    </source>
</evidence>
<dbReference type="Gene3D" id="3.10.620.30">
    <property type="match status" value="1"/>
</dbReference>
<evidence type="ECO:0000313" key="4">
    <source>
        <dbReference type="Proteomes" id="UP001139263"/>
    </source>
</evidence>
<proteinExistence type="predicted"/>